<gene>
    <name evidence="2" type="ORF">VKT23_002474</name>
</gene>
<evidence type="ECO:0008006" key="4">
    <source>
        <dbReference type="Google" id="ProtNLM"/>
    </source>
</evidence>
<comment type="caution">
    <text evidence="2">The sequence shown here is derived from an EMBL/GenBank/DDBJ whole genome shotgun (WGS) entry which is preliminary data.</text>
</comment>
<feature type="transmembrane region" description="Helical" evidence="1">
    <location>
        <begin position="71"/>
        <end position="92"/>
    </location>
</feature>
<dbReference type="EMBL" id="JBANRG010000002">
    <property type="protein sequence ID" value="KAK7471059.1"/>
    <property type="molecule type" value="Genomic_DNA"/>
</dbReference>
<evidence type="ECO:0000313" key="3">
    <source>
        <dbReference type="Proteomes" id="UP001498398"/>
    </source>
</evidence>
<keyword evidence="1" id="KW-1133">Transmembrane helix</keyword>
<feature type="transmembrane region" description="Helical" evidence="1">
    <location>
        <begin position="40"/>
        <end position="64"/>
    </location>
</feature>
<sequence>MAFVSGLRIGILSTLILFALVVLGLDAHLISLSEEFFDLFVAFEGLGVASAVLTILTVPVMIIVDFVRRGAFTSMVVVELVWLGILWVLWLATGAKTVDDFNILYPVGCDTLSEFTRSTTLISACREMQAVTAFSFLSWAVLMIYWVTLLIASIVALSRGNSRVWFSSAGEMSNEKQNATNATMMQPQYGMQQA</sequence>
<proteinExistence type="predicted"/>
<evidence type="ECO:0000256" key="1">
    <source>
        <dbReference type="SAM" id="Phobius"/>
    </source>
</evidence>
<keyword evidence="1" id="KW-0812">Transmembrane</keyword>
<keyword evidence="1" id="KW-0472">Membrane</keyword>
<evidence type="ECO:0000313" key="2">
    <source>
        <dbReference type="EMBL" id="KAK7471059.1"/>
    </source>
</evidence>
<name>A0ABR1K2J7_9AGAR</name>
<accession>A0ABR1K2J7</accession>
<organism evidence="2 3">
    <name type="scientific">Marasmiellus scandens</name>
    <dbReference type="NCBI Taxonomy" id="2682957"/>
    <lineage>
        <taxon>Eukaryota</taxon>
        <taxon>Fungi</taxon>
        <taxon>Dikarya</taxon>
        <taxon>Basidiomycota</taxon>
        <taxon>Agaricomycotina</taxon>
        <taxon>Agaricomycetes</taxon>
        <taxon>Agaricomycetidae</taxon>
        <taxon>Agaricales</taxon>
        <taxon>Marasmiineae</taxon>
        <taxon>Omphalotaceae</taxon>
        <taxon>Marasmiellus</taxon>
    </lineage>
</organism>
<keyword evidence="3" id="KW-1185">Reference proteome</keyword>
<feature type="transmembrane region" description="Helical" evidence="1">
    <location>
        <begin position="136"/>
        <end position="157"/>
    </location>
</feature>
<protein>
    <recommendedName>
        <fullName evidence="4">MARVEL domain-containing protein</fullName>
    </recommendedName>
</protein>
<dbReference type="Proteomes" id="UP001498398">
    <property type="component" value="Unassembled WGS sequence"/>
</dbReference>
<reference evidence="2 3" key="1">
    <citation type="submission" date="2024-01" db="EMBL/GenBank/DDBJ databases">
        <title>A draft genome for the cacao thread blight pathogen Marasmiellus scandens.</title>
        <authorList>
            <person name="Baruah I.K."/>
            <person name="Leung J."/>
            <person name="Bukari Y."/>
            <person name="Amoako-Attah I."/>
            <person name="Meinhardt L.W."/>
            <person name="Bailey B.A."/>
            <person name="Cohen S.P."/>
        </authorList>
    </citation>
    <scope>NUCLEOTIDE SEQUENCE [LARGE SCALE GENOMIC DNA]</scope>
    <source>
        <strain evidence="2 3">GH-19</strain>
    </source>
</reference>